<comment type="caution">
    <text evidence="1">The sequence shown here is derived from an EMBL/GenBank/DDBJ whole genome shotgun (WGS) entry which is preliminary data.</text>
</comment>
<organism evidence="1">
    <name type="scientific">marine sediment metagenome</name>
    <dbReference type="NCBI Taxonomy" id="412755"/>
    <lineage>
        <taxon>unclassified sequences</taxon>
        <taxon>metagenomes</taxon>
        <taxon>ecological metagenomes</taxon>
    </lineage>
</organism>
<dbReference type="AlphaFoldDB" id="A0A0F9NWI4"/>
<evidence type="ECO:0000313" key="1">
    <source>
        <dbReference type="EMBL" id="KKM85642.1"/>
    </source>
</evidence>
<protein>
    <submittedName>
        <fullName evidence="1">Uncharacterized protein</fullName>
    </submittedName>
</protein>
<sequence>MQKGKFRIRELKSPKLRKIRYELRTLLFLEFVNRIKKNGTRELYLPFRRRPICCATCRNRMEDLIQDPNSLFWFCKDHFDLDFDFKEEANESLREGMIY</sequence>
<proteinExistence type="predicted"/>
<name>A0A0F9NWI4_9ZZZZ</name>
<accession>A0A0F9NWI4</accession>
<reference evidence="1" key="1">
    <citation type="journal article" date="2015" name="Nature">
        <title>Complex archaea that bridge the gap between prokaryotes and eukaryotes.</title>
        <authorList>
            <person name="Spang A."/>
            <person name="Saw J.H."/>
            <person name="Jorgensen S.L."/>
            <person name="Zaremba-Niedzwiedzka K."/>
            <person name="Martijn J."/>
            <person name="Lind A.E."/>
            <person name="van Eijk R."/>
            <person name="Schleper C."/>
            <person name="Guy L."/>
            <person name="Ettema T.J."/>
        </authorList>
    </citation>
    <scope>NUCLEOTIDE SEQUENCE</scope>
</reference>
<dbReference type="EMBL" id="LAZR01007378">
    <property type="protein sequence ID" value="KKM85642.1"/>
    <property type="molecule type" value="Genomic_DNA"/>
</dbReference>
<gene>
    <name evidence="1" type="ORF">LCGC14_1287000</name>
</gene>